<dbReference type="AlphaFoldDB" id="A0A151AHE4"/>
<comment type="caution">
    <text evidence="2">The sequence shown here is derived from an EMBL/GenBank/DDBJ whole genome shotgun (WGS) entry which is preliminary data.</text>
</comment>
<sequence length="57" mass="5902">MAREDPAPSGEVGGGEGYDRTVSPEEADVVVSTREELLSALDGGSKTIYVATTRSST</sequence>
<keyword evidence="3" id="KW-1185">Reference proteome</keyword>
<dbReference type="RefSeq" id="WP_157078413.1">
    <property type="nucleotide sequence ID" value="NZ_LTAZ01000003.1"/>
</dbReference>
<reference evidence="2 3" key="1">
    <citation type="submission" date="2016-02" db="EMBL/GenBank/DDBJ databases">
        <title>Genome sequence of Halalkalicoccus paucihalophilus DSM 24557.</title>
        <authorList>
            <person name="Poehlein A."/>
            <person name="Daniel R."/>
        </authorList>
    </citation>
    <scope>NUCLEOTIDE SEQUENCE [LARGE SCALE GENOMIC DNA]</scope>
    <source>
        <strain evidence="2 3">DSM 24557</strain>
    </source>
</reference>
<feature type="region of interest" description="Disordered" evidence="1">
    <location>
        <begin position="1"/>
        <end position="27"/>
    </location>
</feature>
<organism evidence="2 3">
    <name type="scientific">Halalkalicoccus paucihalophilus</name>
    <dbReference type="NCBI Taxonomy" id="1008153"/>
    <lineage>
        <taxon>Archaea</taxon>
        <taxon>Methanobacteriati</taxon>
        <taxon>Methanobacteriota</taxon>
        <taxon>Stenosarchaea group</taxon>
        <taxon>Halobacteria</taxon>
        <taxon>Halobacteriales</taxon>
        <taxon>Halococcaceae</taxon>
        <taxon>Halalkalicoccus</taxon>
    </lineage>
</organism>
<evidence type="ECO:0000256" key="1">
    <source>
        <dbReference type="SAM" id="MobiDB-lite"/>
    </source>
</evidence>
<name>A0A151AHE4_9EURY</name>
<proteinExistence type="predicted"/>
<accession>A0A151AHE4</accession>
<protein>
    <submittedName>
        <fullName evidence="2">Uncharacterized protein</fullName>
    </submittedName>
</protein>
<evidence type="ECO:0000313" key="3">
    <source>
        <dbReference type="Proteomes" id="UP000075321"/>
    </source>
</evidence>
<gene>
    <name evidence="2" type="ORF">HAPAU_07540</name>
</gene>
<dbReference type="Proteomes" id="UP000075321">
    <property type="component" value="Unassembled WGS sequence"/>
</dbReference>
<evidence type="ECO:0000313" key="2">
    <source>
        <dbReference type="EMBL" id="KYH26867.1"/>
    </source>
</evidence>
<dbReference type="EMBL" id="LTAZ01000003">
    <property type="protein sequence ID" value="KYH26867.1"/>
    <property type="molecule type" value="Genomic_DNA"/>
</dbReference>